<keyword evidence="3" id="KW-0804">Transcription</keyword>
<keyword evidence="2" id="KW-0238">DNA-binding</keyword>
<name>A0A2A2FBM5_9GAMM</name>
<evidence type="ECO:0000256" key="1">
    <source>
        <dbReference type="ARBA" id="ARBA00023015"/>
    </source>
</evidence>
<evidence type="ECO:0000313" key="5">
    <source>
        <dbReference type="EMBL" id="PAU82114.1"/>
    </source>
</evidence>
<dbReference type="EMBL" id="NSKD01000001">
    <property type="protein sequence ID" value="PAU82114.1"/>
    <property type="molecule type" value="Genomic_DNA"/>
</dbReference>
<comment type="caution">
    <text evidence="5">The sequence shown here is derived from an EMBL/GenBank/DDBJ whole genome shotgun (WGS) entry which is preliminary data.</text>
</comment>
<protein>
    <submittedName>
        <fullName evidence="5">AraC family transcriptional regulator</fullName>
    </submittedName>
</protein>
<evidence type="ECO:0000313" key="6">
    <source>
        <dbReference type="Proteomes" id="UP000218896"/>
    </source>
</evidence>
<sequence length="319" mass="36309">MQPNNEAAETGLCTMKAHDADRHARNLTHWRQEYDQISCGHFYGRLDELELSHVQVFKEHTSQALRQQCSVWPNGLWLGIPAVQGKESSRINGLLMDTNDIFCRPGGYDFELVTPVEFDIFGIVIDQQALNRTAEIQGIKLWEAAEHQCPRLAVPAKTLQRVRLLLDQTLNAKELSVSPELQQEAIILALMELLHEKTPNVRAVPSFRHRQFVVNRVKQYINEYNDAPITMSDLCRLTNVSRRTLQYSFESIVGVSPMQFLRMTRLNRVRRSLSAGSGTAIADIAAYWGFWHGGQFAKDYKKLFGEAPSETQGKALRGR</sequence>
<organism evidence="5 6">
    <name type="scientific">Halovibrio salipaludis</name>
    <dbReference type="NCBI Taxonomy" id="2032626"/>
    <lineage>
        <taxon>Bacteria</taxon>
        <taxon>Pseudomonadati</taxon>
        <taxon>Pseudomonadota</taxon>
        <taxon>Gammaproteobacteria</taxon>
        <taxon>Oceanospirillales</taxon>
        <taxon>Halomonadaceae</taxon>
        <taxon>Halovibrio</taxon>
    </lineage>
</organism>
<dbReference type="GO" id="GO:0003700">
    <property type="term" value="F:DNA-binding transcription factor activity"/>
    <property type="evidence" value="ECO:0007669"/>
    <property type="project" value="InterPro"/>
</dbReference>
<evidence type="ECO:0000256" key="2">
    <source>
        <dbReference type="ARBA" id="ARBA00023125"/>
    </source>
</evidence>
<dbReference type="InterPro" id="IPR018060">
    <property type="entry name" value="HTH_AraC"/>
</dbReference>
<dbReference type="GO" id="GO:0043565">
    <property type="term" value="F:sequence-specific DNA binding"/>
    <property type="evidence" value="ECO:0007669"/>
    <property type="project" value="InterPro"/>
</dbReference>
<dbReference type="PANTHER" id="PTHR46796:SF12">
    <property type="entry name" value="HTH-TYPE DNA-BINDING TRANSCRIPTIONAL ACTIVATOR EUTR"/>
    <property type="match status" value="1"/>
</dbReference>
<dbReference type="PANTHER" id="PTHR46796">
    <property type="entry name" value="HTH-TYPE TRANSCRIPTIONAL ACTIVATOR RHAS-RELATED"/>
    <property type="match status" value="1"/>
</dbReference>
<dbReference type="InterPro" id="IPR018062">
    <property type="entry name" value="HTH_AraC-typ_CS"/>
</dbReference>
<dbReference type="Gene3D" id="1.10.10.60">
    <property type="entry name" value="Homeodomain-like"/>
    <property type="match status" value="1"/>
</dbReference>
<feature type="domain" description="HTH araC/xylS-type" evidence="4">
    <location>
        <begin position="215"/>
        <end position="314"/>
    </location>
</feature>
<gene>
    <name evidence="5" type="ORF">CK501_02905</name>
</gene>
<dbReference type="OrthoDB" id="6003540at2"/>
<dbReference type="RefSeq" id="WP_095616210.1">
    <property type="nucleotide sequence ID" value="NZ_NSKD01000001.1"/>
</dbReference>
<evidence type="ECO:0000256" key="3">
    <source>
        <dbReference type="ARBA" id="ARBA00023163"/>
    </source>
</evidence>
<dbReference type="PROSITE" id="PS01124">
    <property type="entry name" value="HTH_ARAC_FAMILY_2"/>
    <property type="match status" value="1"/>
</dbReference>
<dbReference type="Proteomes" id="UP000218896">
    <property type="component" value="Unassembled WGS sequence"/>
</dbReference>
<dbReference type="SMART" id="SM00342">
    <property type="entry name" value="HTH_ARAC"/>
    <property type="match status" value="1"/>
</dbReference>
<accession>A0A2A2FBM5</accession>
<evidence type="ECO:0000259" key="4">
    <source>
        <dbReference type="PROSITE" id="PS01124"/>
    </source>
</evidence>
<proteinExistence type="predicted"/>
<dbReference type="SUPFAM" id="SSF46689">
    <property type="entry name" value="Homeodomain-like"/>
    <property type="match status" value="2"/>
</dbReference>
<keyword evidence="1" id="KW-0805">Transcription regulation</keyword>
<dbReference type="PROSITE" id="PS00041">
    <property type="entry name" value="HTH_ARAC_FAMILY_1"/>
    <property type="match status" value="1"/>
</dbReference>
<dbReference type="Pfam" id="PF12833">
    <property type="entry name" value="HTH_18"/>
    <property type="match status" value="1"/>
</dbReference>
<reference evidence="5 6" key="1">
    <citation type="submission" date="2017-08" db="EMBL/GenBank/DDBJ databases">
        <title>Halovibrio sewagensis sp. nov., isolated from wastewater of high salinity.</title>
        <authorList>
            <person name="Dong X."/>
            <person name="Zhang G."/>
        </authorList>
    </citation>
    <scope>NUCLEOTIDE SEQUENCE [LARGE SCALE GENOMIC DNA]</scope>
    <source>
        <strain evidence="5 6">YL5-2</strain>
    </source>
</reference>
<dbReference type="AlphaFoldDB" id="A0A2A2FBM5"/>
<dbReference type="InterPro" id="IPR050204">
    <property type="entry name" value="AraC_XylS_family_regulators"/>
</dbReference>
<dbReference type="InterPro" id="IPR009057">
    <property type="entry name" value="Homeodomain-like_sf"/>
</dbReference>
<keyword evidence="6" id="KW-1185">Reference proteome</keyword>